<feature type="region of interest" description="Disordered" evidence="1">
    <location>
        <begin position="45"/>
        <end position="74"/>
    </location>
</feature>
<evidence type="ECO:0000313" key="3">
    <source>
        <dbReference type="Proteomes" id="UP000828390"/>
    </source>
</evidence>
<protein>
    <submittedName>
        <fullName evidence="2">Uncharacterized protein</fullName>
    </submittedName>
</protein>
<dbReference type="AlphaFoldDB" id="A0A9D4LH57"/>
<name>A0A9D4LH57_DREPO</name>
<sequence length="74" mass="7996">MCCPTAIHAPMTQVAGAVTSMSSHLAEECTNVKFSTILNFVTHRSPVMGASGGSSVTSRRSTGERPWKWRTLSR</sequence>
<reference evidence="2" key="2">
    <citation type="submission" date="2020-11" db="EMBL/GenBank/DDBJ databases">
        <authorList>
            <person name="McCartney M.A."/>
            <person name="Auch B."/>
            <person name="Kono T."/>
            <person name="Mallez S."/>
            <person name="Becker A."/>
            <person name="Gohl D.M."/>
            <person name="Silverstein K.A.T."/>
            <person name="Koren S."/>
            <person name="Bechman K.B."/>
            <person name="Herman A."/>
            <person name="Abrahante J.E."/>
            <person name="Garbe J."/>
        </authorList>
    </citation>
    <scope>NUCLEOTIDE SEQUENCE</scope>
    <source>
        <strain evidence="2">Duluth1</strain>
        <tissue evidence="2">Whole animal</tissue>
    </source>
</reference>
<evidence type="ECO:0000256" key="1">
    <source>
        <dbReference type="SAM" id="MobiDB-lite"/>
    </source>
</evidence>
<reference evidence="2" key="1">
    <citation type="journal article" date="2019" name="bioRxiv">
        <title>The Genome of the Zebra Mussel, Dreissena polymorpha: A Resource for Invasive Species Research.</title>
        <authorList>
            <person name="McCartney M.A."/>
            <person name="Auch B."/>
            <person name="Kono T."/>
            <person name="Mallez S."/>
            <person name="Zhang Y."/>
            <person name="Obille A."/>
            <person name="Becker A."/>
            <person name="Abrahante J.E."/>
            <person name="Garbe J."/>
            <person name="Badalamenti J.P."/>
            <person name="Herman A."/>
            <person name="Mangelson H."/>
            <person name="Liachko I."/>
            <person name="Sullivan S."/>
            <person name="Sone E.D."/>
            <person name="Koren S."/>
            <person name="Silverstein K.A.T."/>
            <person name="Beckman K.B."/>
            <person name="Gohl D.M."/>
        </authorList>
    </citation>
    <scope>NUCLEOTIDE SEQUENCE</scope>
    <source>
        <strain evidence="2">Duluth1</strain>
        <tissue evidence="2">Whole animal</tissue>
    </source>
</reference>
<keyword evidence="3" id="KW-1185">Reference proteome</keyword>
<comment type="caution">
    <text evidence="2">The sequence shown here is derived from an EMBL/GenBank/DDBJ whole genome shotgun (WGS) entry which is preliminary data.</text>
</comment>
<accession>A0A9D4LH57</accession>
<dbReference type="EMBL" id="JAIWYP010000003">
    <property type="protein sequence ID" value="KAH3857277.1"/>
    <property type="molecule type" value="Genomic_DNA"/>
</dbReference>
<organism evidence="2 3">
    <name type="scientific">Dreissena polymorpha</name>
    <name type="common">Zebra mussel</name>
    <name type="synonym">Mytilus polymorpha</name>
    <dbReference type="NCBI Taxonomy" id="45954"/>
    <lineage>
        <taxon>Eukaryota</taxon>
        <taxon>Metazoa</taxon>
        <taxon>Spiralia</taxon>
        <taxon>Lophotrochozoa</taxon>
        <taxon>Mollusca</taxon>
        <taxon>Bivalvia</taxon>
        <taxon>Autobranchia</taxon>
        <taxon>Heteroconchia</taxon>
        <taxon>Euheterodonta</taxon>
        <taxon>Imparidentia</taxon>
        <taxon>Neoheterodontei</taxon>
        <taxon>Myida</taxon>
        <taxon>Dreissenoidea</taxon>
        <taxon>Dreissenidae</taxon>
        <taxon>Dreissena</taxon>
    </lineage>
</organism>
<proteinExistence type="predicted"/>
<dbReference type="Proteomes" id="UP000828390">
    <property type="component" value="Unassembled WGS sequence"/>
</dbReference>
<gene>
    <name evidence="2" type="ORF">DPMN_099883</name>
</gene>
<evidence type="ECO:0000313" key="2">
    <source>
        <dbReference type="EMBL" id="KAH3857277.1"/>
    </source>
</evidence>